<proteinExistence type="predicted"/>
<evidence type="ECO:0000256" key="1">
    <source>
        <dbReference type="SAM" id="MobiDB-lite"/>
    </source>
</evidence>
<comment type="caution">
    <text evidence="2">The sequence shown here is derived from an EMBL/GenBank/DDBJ whole genome shotgun (WGS) entry which is preliminary data.</text>
</comment>
<accession>A0ABV2VAW6</accession>
<organism evidence="2 3">
    <name type="scientific">Streptomyces ossamyceticus</name>
    <dbReference type="NCBI Taxonomy" id="249581"/>
    <lineage>
        <taxon>Bacteria</taxon>
        <taxon>Bacillati</taxon>
        <taxon>Actinomycetota</taxon>
        <taxon>Actinomycetes</taxon>
        <taxon>Kitasatosporales</taxon>
        <taxon>Streptomycetaceae</taxon>
        <taxon>Streptomyces</taxon>
    </lineage>
</organism>
<dbReference type="Proteomes" id="UP001550210">
    <property type="component" value="Unassembled WGS sequence"/>
</dbReference>
<evidence type="ECO:0008006" key="4">
    <source>
        <dbReference type="Google" id="ProtNLM"/>
    </source>
</evidence>
<gene>
    <name evidence="2" type="ORF">ABZZ21_35630</name>
</gene>
<evidence type="ECO:0000313" key="3">
    <source>
        <dbReference type="Proteomes" id="UP001550210"/>
    </source>
</evidence>
<evidence type="ECO:0000313" key="2">
    <source>
        <dbReference type="EMBL" id="MET9849784.1"/>
    </source>
</evidence>
<feature type="region of interest" description="Disordered" evidence="1">
    <location>
        <begin position="27"/>
        <end position="62"/>
    </location>
</feature>
<name>A0ABV2VAW6_9ACTN</name>
<reference evidence="2 3" key="1">
    <citation type="submission" date="2024-06" db="EMBL/GenBank/DDBJ databases">
        <title>The Natural Products Discovery Center: Release of the First 8490 Sequenced Strains for Exploring Actinobacteria Biosynthetic Diversity.</title>
        <authorList>
            <person name="Kalkreuter E."/>
            <person name="Kautsar S.A."/>
            <person name="Yang D."/>
            <person name="Bader C.D."/>
            <person name="Teijaro C.N."/>
            <person name="Fluegel L."/>
            <person name="Davis C.M."/>
            <person name="Simpson J.R."/>
            <person name="Lauterbach L."/>
            <person name="Steele A.D."/>
            <person name="Gui C."/>
            <person name="Meng S."/>
            <person name="Li G."/>
            <person name="Viehrig K."/>
            <person name="Ye F."/>
            <person name="Su P."/>
            <person name="Kiefer A.F."/>
            <person name="Nichols A."/>
            <person name="Cepeda A.J."/>
            <person name="Yan W."/>
            <person name="Fan B."/>
            <person name="Jiang Y."/>
            <person name="Adhikari A."/>
            <person name="Zheng C.-J."/>
            <person name="Schuster L."/>
            <person name="Cowan T.M."/>
            <person name="Smanski M.J."/>
            <person name="Chevrette M.G."/>
            <person name="De Carvalho L.P.S."/>
            <person name="Shen B."/>
        </authorList>
    </citation>
    <scope>NUCLEOTIDE SEQUENCE [LARGE SCALE GENOMIC DNA]</scope>
    <source>
        <strain evidence="2 3">NPDC006434</strain>
    </source>
</reference>
<keyword evidence="3" id="KW-1185">Reference proteome</keyword>
<sequence>MHPVPGVADLALLVGLWRDGRPEAVADASPFRADSPADRLPATAWHRHSTGRGTKGPRHYDRAWIGIGHDSHRHPLVR</sequence>
<dbReference type="EMBL" id="JBEXPZ010000058">
    <property type="protein sequence ID" value="MET9849784.1"/>
    <property type="molecule type" value="Genomic_DNA"/>
</dbReference>
<protein>
    <recommendedName>
        <fullName evidence="4">THAP4-like heme-binding beta-barrel domain-containing protein</fullName>
    </recommendedName>
</protein>